<evidence type="ECO:0000256" key="2">
    <source>
        <dbReference type="ARBA" id="ARBA00023125"/>
    </source>
</evidence>
<dbReference type="PANTHER" id="PTHR30055:SF149">
    <property type="entry name" value="TETR-FAMILY TRANSCRIPTIONAL REGULATOR"/>
    <property type="match status" value="1"/>
</dbReference>
<dbReference type="InterPro" id="IPR009057">
    <property type="entry name" value="Homeodomain-like_sf"/>
</dbReference>
<dbReference type="InterPro" id="IPR036271">
    <property type="entry name" value="Tet_transcr_reg_TetR-rel_C_sf"/>
</dbReference>
<dbReference type="InterPro" id="IPR050109">
    <property type="entry name" value="HTH-type_TetR-like_transc_reg"/>
</dbReference>
<dbReference type="PANTHER" id="PTHR30055">
    <property type="entry name" value="HTH-TYPE TRANSCRIPTIONAL REGULATOR RUTR"/>
    <property type="match status" value="1"/>
</dbReference>
<dbReference type="SUPFAM" id="SSF48498">
    <property type="entry name" value="Tetracyclin repressor-like, C-terminal domain"/>
    <property type="match status" value="1"/>
</dbReference>
<keyword evidence="3" id="KW-0804">Transcription</keyword>
<dbReference type="EMBL" id="RJJQ01000015">
    <property type="protein sequence ID" value="RNI20750.1"/>
    <property type="molecule type" value="Genomic_DNA"/>
</dbReference>
<evidence type="ECO:0000256" key="3">
    <source>
        <dbReference type="ARBA" id="ARBA00023163"/>
    </source>
</evidence>
<sequence length="183" mass="19226">MLESAMLSVTRRLLIEHGYDGMTVEAVAKAAGTGKAALYRRWPGKSELVIAAVRALQAPVVVPDTGSLRGDLLECARHYTSGHEEAALVMGALLSDATRHPELGKAAYDAIGAPPAAALAAVIRRWTDRGVIKASAPIELIGGLLPAIAFRNVVMRRTRLDVGTAETLIDGVLLPALTAGQVD</sequence>
<evidence type="ECO:0000259" key="5">
    <source>
        <dbReference type="PROSITE" id="PS50977"/>
    </source>
</evidence>
<comment type="caution">
    <text evidence="6">The sequence shown here is derived from an EMBL/GenBank/DDBJ whole genome shotgun (WGS) entry which is preliminary data.</text>
</comment>
<dbReference type="AlphaFoldDB" id="A0A3M9M5D3"/>
<keyword evidence="1" id="KW-0805">Transcription regulation</keyword>
<dbReference type="GO" id="GO:0003700">
    <property type="term" value="F:DNA-binding transcription factor activity"/>
    <property type="evidence" value="ECO:0007669"/>
    <property type="project" value="TreeGrafter"/>
</dbReference>
<evidence type="ECO:0000313" key="6">
    <source>
        <dbReference type="EMBL" id="RNI20750.1"/>
    </source>
</evidence>
<dbReference type="InterPro" id="IPR001647">
    <property type="entry name" value="HTH_TetR"/>
</dbReference>
<dbReference type="InterPro" id="IPR011075">
    <property type="entry name" value="TetR_C"/>
</dbReference>
<feature type="DNA-binding region" description="H-T-H motif" evidence="4">
    <location>
        <begin position="23"/>
        <end position="42"/>
    </location>
</feature>
<gene>
    <name evidence="6" type="ORF">EFY87_13720</name>
</gene>
<dbReference type="Gene3D" id="1.10.357.10">
    <property type="entry name" value="Tetracycline Repressor, domain 2"/>
    <property type="match status" value="1"/>
</dbReference>
<evidence type="ECO:0000256" key="4">
    <source>
        <dbReference type="PROSITE-ProRule" id="PRU00335"/>
    </source>
</evidence>
<dbReference type="Proteomes" id="UP000271678">
    <property type="component" value="Unassembled WGS sequence"/>
</dbReference>
<proteinExistence type="predicted"/>
<organism evidence="6 7">
    <name type="scientific">Flexivirga caeni</name>
    <dbReference type="NCBI Taxonomy" id="2294115"/>
    <lineage>
        <taxon>Bacteria</taxon>
        <taxon>Bacillati</taxon>
        <taxon>Actinomycetota</taxon>
        <taxon>Actinomycetes</taxon>
        <taxon>Micrococcales</taxon>
        <taxon>Dermacoccaceae</taxon>
        <taxon>Flexivirga</taxon>
    </lineage>
</organism>
<feature type="domain" description="HTH tetR-type" evidence="5">
    <location>
        <begin position="1"/>
        <end position="60"/>
    </location>
</feature>
<name>A0A3M9M5D3_9MICO</name>
<dbReference type="Gene3D" id="1.10.10.60">
    <property type="entry name" value="Homeodomain-like"/>
    <property type="match status" value="1"/>
</dbReference>
<dbReference type="PROSITE" id="PS50977">
    <property type="entry name" value="HTH_TETR_2"/>
    <property type="match status" value="1"/>
</dbReference>
<dbReference type="Pfam" id="PF00440">
    <property type="entry name" value="TetR_N"/>
    <property type="match status" value="1"/>
</dbReference>
<protein>
    <submittedName>
        <fullName evidence="6">TetR/AcrR family transcriptional regulator</fullName>
    </submittedName>
</protein>
<dbReference type="OrthoDB" id="9796019at2"/>
<keyword evidence="2 4" id="KW-0238">DNA-binding</keyword>
<keyword evidence="7" id="KW-1185">Reference proteome</keyword>
<dbReference type="GO" id="GO:0000976">
    <property type="term" value="F:transcription cis-regulatory region binding"/>
    <property type="evidence" value="ECO:0007669"/>
    <property type="project" value="TreeGrafter"/>
</dbReference>
<reference evidence="6 7" key="1">
    <citation type="submission" date="2018-11" db="EMBL/GenBank/DDBJ databases">
        <title>Draft genome of Simplicispira Flexivirga sp. BO-16.</title>
        <authorList>
            <person name="Im W.T."/>
        </authorList>
    </citation>
    <scope>NUCLEOTIDE SEQUENCE [LARGE SCALE GENOMIC DNA]</scope>
    <source>
        <strain evidence="6 7">BO-16</strain>
    </source>
</reference>
<dbReference type="Pfam" id="PF16859">
    <property type="entry name" value="TetR_C_11"/>
    <property type="match status" value="1"/>
</dbReference>
<dbReference type="SUPFAM" id="SSF46689">
    <property type="entry name" value="Homeodomain-like"/>
    <property type="match status" value="1"/>
</dbReference>
<accession>A0A3M9M5D3</accession>
<evidence type="ECO:0000313" key="7">
    <source>
        <dbReference type="Proteomes" id="UP000271678"/>
    </source>
</evidence>
<dbReference type="PRINTS" id="PR00455">
    <property type="entry name" value="HTHTETR"/>
</dbReference>
<evidence type="ECO:0000256" key="1">
    <source>
        <dbReference type="ARBA" id="ARBA00023015"/>
    </source>
</evidence>